<dbReference type="Gene3D" id="1.10.260.40">
    <property type="entry name" value="lambda repressor-like DNA-binding domains"/>
    <property type="match status" value="1"/>
</dbReference>
<protein>
    <submittedName>
        <fullName evidence="2">Transcriptional regulator, XRE family</fullName>
    </submittedName>
</protein>
<evidence type="ECO:0000313" key="3">
    <source>
        <dbReference type="Proteomes" id="UP000001918"/>
    </source>
</evidence>
<evidence type="ECO:0000313" key="2">
    <source>
        <dbReference type="EMBL" id="ACY98103.1"/>
    </source>
</evidence>
<dbReference type="EMBL" id="CP001738">
    <property type="protein sequence ID" value="ACY98103.1"/>
    <property type="molecule type" value="Genomic_DNA"/>
</dbReference>
<dbReference type="STRING" id="471852.Tcur_2542"/>
<accession>D1A4T4</accession>
<dbReference type="GO" id="GO:0003677">
    <property type="term" value="F:DNA binding"/>
    <property type="evidence" value="ECO:0007669"/>
    <property type="project" value="InterPro"/>
</dbReference>
<organism evidence="2 3">
    <name type="scientific">Thermomonospora curvata (strain ATCC 19995 / DSM 43183 / JCM 3096 / KCTC 9072 / NBRC 15933 / NCIMB 10081 / Henssen B9)</name>
    <dbReference type="NCBI Taxonomy" id="471852"/>
    <lineage>
        <taxon>Bacteria</taxon>
        <taxon>Bacillati</taxon>
        <taxon>Actinomycetota</taxon>
        <taxon>Actinomycetes</taxon>
        <taxon>Streptosporangiales</taxon>
        <taxon>Thermomonosporaceae</taxon>
        <taxon>Thermomonospora</taxon>
    </lineage>
</organism>
<gene>
    <name evidence="2" type="ordered locus">Tcur_2542</name>
</gene>
<dbReference type="PROSITE" id="PS50943">
    <property type="entry name" value="HTH_CROC1"/>
    <property type="match status" value="1"/>
</dbReference>
<dbReference type="InterPro" id="IPR010982">
    <property type="entry name" value="Lambda_DNA-bd_dom_sf"/>
</dbReference>
<dbReference type="InterPro" id="IPR043917">
    <property type="entry name" value="DUF5753"/>
</dbReference>
<dbReference type="SMART" id="SM00530">
    <property type="entry name" value="HTH_XRE"/>
    <property type="match status" value="1"/>
</dbReference>
<dbReference type="CDD" id="cd00093">
    <property type="entry name" value="HTH_XRE"/>
    <property type="match status" value="1"/>
</dbReference>
<dbReference type="KEGG" id="tcu:Tcur_2542"/>
<keyword evidence="3" id="KW-1185">Reference proteome</keyword>
<dbReference type="Pfam" id="PF19054">
    <property type="entry name" value="DUF5753"/>
    <property type="match status" value="1"/>
</dbReference>
<evidence type="ECO:0000259" key="1">
    <source>
        <dbReference type="PROSITE" id="PS50943"/>
    </source>
</evidence>
<dbReference type="AlphaFoldDB" id="D1A4T4"/>
<reference evidence="2 3" key="1">
    <citation type="journal article" date="2011" name="Stand. Genomic Sci.">
        <title>Complete genome sequence of Thermomonospora curvata type strain (B9).</title>
        <authorList>
            <person name="Chertkov O."/>
            <person name="Sikorski J."/>
            <person name="Nolan M."/>
            <person name="Lapidus A."/>
            <person name="Lucas S."/>
            <person name="Del Rio T.G."/>
            <person name="Tice H."/>
            <person name="Cheng J.F."/>
            <person name="Goodwin L."/>
            <person name="Pitluck S."/>
            <person name="Liolios K."/>
            <person name="Ivanova N."/>
            <person name="Mavromatis K."/>
            <person name="Mikhailova N."/>
            <person name="Ovchinnikova G."/>
            <person name="Pati A."/>
            <person name="Chen A."/>
            <person name="Palaniappan K."/>
            <person name="Djao O.D."/>
            <person name="Land M."/>
            <person name="Hauser L."/>
            <person name="Chang Y.J."/>
            <person name="Jeffries C.D."/>
            <person name="Brettin T."/>
            <person name="Han C."/>
            <person name="Detter J.C."/>
            <person name="Rohde M."/>
            <person name="Goker M."/>
            <person name="Woyke T."/>
            <person name="Bristow J."/>
            <person name="Eisen J.A."/>
            <person name="Markowitz V."/>
            <person name="Hugenholtz P."/>
            <person name="Klenk H.P."/>
            <person name="Kyrpides N.C."/>
        </authorList>
    </citation>
    <scope>NUCLEOTIDE SEQUENCE [LARGE SCALE GENOMIC DNA]</scope>
    <source>
        <strain evidence="3">ATCC 19995 / DSM 43183 / JCM 3096 / KCTC 9072 / NBRC 15933 / NCIMB 10081 / Henssen B9</strain>
    </source>
</reference>
<proteinExistence type="predicted"/>
<feature type="domain" description="HTH cro/C1-type" evidence="1">
    <location>
        <begin position="21"/>
        <end position="59"/>
    </location>
</feature>
<dbReference type="SUPFAM" id="SSF47413">
    <property type="entry name" value="lambda repressor-like DNA-binding domains"/>
    <property type="match status" value="1"/>
</dbReference>
<name>D1A4T4_THECD</name>
<dbReference type="HOGENOM" id="CLU_055817_1_1_11"/>
<dbReference type="Proteomes" id="UP000001918">
    <property type="component" value="Chromosome"/>
</dbReference>
<dbReference type="OrthoDB" id="3469353at2"/>
<sequence>MAPRRRRSTVSPMLLAFGRQLRRYREEAGLTQESLGRRANNGRGVTSQYVGQVESGRTRCTREFAETMDRELKAGGRLLALWDDLVLDSAFPTWFDWPSIEAEAVALDSYQCMVVQGLLQTAGYAEALLGDEDAVHARLNRQKILERKSPPPPRLTVLLYEGVLHHEVGSKEVMREQLERLLDSMSSGVTVQIVPDPVPHGGASGSFVVATFEDLNEVAYVETPSRGITLSELGDIHVLKRKFNEIRAAALPVNMSAECIRRVLEQRWA</sequence>
<dbReference type="eggNOG" id="COG1476">
    <property type="taxonomic scope" value="Bacteria"/>
</dbReference>
<dbReference type="InterPro" id="IPR001387">
    <property type="entry name" value="Cro/C1-type_HTH"/>
</dbReference>
<dbReference type="Pfam" id="PF13560">
    <property type="entry name" value="HTH_31"/>
    <property type="match status" value="1"/>
</dbReference>